<dbReference type="AlphaFoldDB" id="A0A916XYB1"/>
<dbReference type="RefSeq" id="WP_188361177.1">
    <property type="nucleotide sequence ID" value="NZ_BMFG01000002.1"/>
</dbReference>
<evidence type="ECO:0000313" key="2">
    <source>
        <dbReference type="EMBL" id="GGD19295.1"/>
    </source>
</evidence>
<dbReference type="EMBL" id="BMFG01000002">
    <property type="protein sequence ID" value="GGD19295.1"/>
    <property type="molecule type" value="Genomic_DNA"/>
</dbReference>
<dbReference type="PANTHER" id="PTHR41339">
    <property type="entry name" value="LIPL48"/>
    <property type="match status" value="1"/>
</dbReference>
<accession>A0A916XYB1</accession>
<dbReference type="PROSITE" id="PS51257">
    <property type="entry name" value="PROKAR_LIPOPROTEIN"/>
    <property type="match status" value="1"/>
</dbReference>
<name>A0A916XYB1_9FLAO</name>
<evidence type="ECO:0000313" key="3">
    <source>
        <dbReference type="Proteomes" id="UP000625735"/>
    </source>
</evidence>
<sequence length="459" mass="48916">MKITKFFLASLLLSAFTFVGCSSDDNNDDNNNDDTVVILEGNLETTTLTKDNKYLIKGQAFVRAGKVLTIQPGTVIKGDKATKGTLIIDKGGKIEAVGTAAEPIVMTSNLPAGSRDRGDWGGLVILGNAPVNQTNPEIEGITPAVVYGGNIADDDSGALKYVRVEYAGIELTPNNETNSITMGGVGSGTEMEYCQVSFGGDDGFEWFGGTINGKYLISFASWDDSFDVDFGYSGKNQFGVEVRYPSFADQSGSNSFECDNGPNDNVTALLTTGTFSNFTCIGPKATNAQSINANYQHSLDLRRRTAVTIANSVFIGYPRGIRFNQQSVYDNYAAGTGKLLNNIMVAPTTTYSVGSGMTATAADLQTWFTATNTTITAPIEDQFAVLGLNNNIAFGNNVTSGYNANPSFAVTSGLLLTSGASFTDEKLNTWFTPTTYIGAFGATDWTDGWADFVPNDNAY</sequence>
<dbReference type="Proteomes" id="UP000625735">
    <property type="component" value="Unassembled WGS sequence"/>
</dbReference>
<proteinExistence type="predicted"/>
<comment type="caution">
    <text evidence="2">The sequence shown here is derived from an EMBL/GenBank/DDBJ whole genome shotgun (WGS) entry which is preliminary data.</text>
</comment>
<feature type="signal peptide" evidence="1">
    <location>
        <begin position="1"/>
        <end position="23"/>
    </location>
</feature>
<organism evidence="2 3">
    <name type="scientific">Flavobacterium orientale</name>
    <dbReference type="NCBI Taxonomy" id="1756020"/>
    <lineage>
        <taxon>Bacteria</taxon>
        <taxon>Pseudomonadati</taxon>
        <taxon>Bacteroidota</taxon>
        <taxon>Flavobacteriia</taxon>
        <taxon>Flavobacteriales</taxon>
        <taxon>Flavobacteriaceae</taxon>
        <taxon>Flavobacterium</taxon>
    </lineage>
</organism>
<keyword evidence="1" id="KW-0732">Signal</keyword>
<evidence type="ECO:0008006" key="4">
    <source>
        <dbReference type="Google" id="ProtNLM"/>
    </source>
</evidence>
<dbReference type="PANTHER" id="PTHR41339:SF1">
    <property type="entry name" value="SECRETED PROTEIN"/>
    <property type="match status" value="1"/>
</dbReference>
<evidence type="ECO:0000256" key="1">
    <source>
        <dbReference type="SAM" id="SignalP"/>
    </source>
</evidence>
<gene>
    <name evidence="2" type="ORF">GCM10011343_07360</name>
</gene>
<keyword evidence="3" id="KW-1185">Reference proteome</keyword>
<reference evidence="2" key="1">
    <citation type="journal article" date="2014" name="Int. J. Syst. Evol. Microbiol.">
        <title>Complete genome sequence of Corynebacterium casei LMG S-19264T (=DSM 44701T), isolated from a smear-ripened cheese.</title>
        <authorList>
            <consortium name="US DOE Joint Genome Institute (JGI-PGF)"/>
            <person name="Walter F."/>
            <person name="Albersmeier A."/>
            <person name="Kalinowski J."/>
            <person name="Ruckert C."/>
        </authorList>
    </citation>
    <scope>NUCLEOTIDE SEQUENCE</scope>
    <source>
        <strain evidence="2">CGMCC 1.12506</strain>
    </source>
</reference>
<reference evidence="2" key="2">
    <citation type="submission" date="2020-09" db="EMBL/GenBank/DDBJ databases">
        <authorList>
            <person name="Sun Q."/>
            <person name="Zhou Y."/>
        </authorList>
    </citation>
    <scope>NUCLEOTIDE SEQUENCE</scope>
    <source>
        <strain evidence="2">CGMCC 1.12506</strain>
    </source>
</reference>
<feature type="chain" id="PRO_5036904452" description="T9SS C-terminal target domain-containing protein" evidence="1">
    <location>
        <begin position="24"/>
        <end position="459"/>
    </location>
</feature>
<protein>
    <recommendedName>
        <fullName evidence="4">T9SS C-terminal target domain-containing protein</fullName>
    </recommendedName>
</protein>